<evidence type="ECO:0000256" key="1">
    <source>
        <dbReference type="SAM" id="Coils"/>
    </source>
</evidence>
<dbReference type="SUPFAM" id="SSF53300">
    <property type="entry name" value="vWA-like"/>
    <property type="match status" value="1"/>
</dbReference>
<accession>A0A444VI76</accession>
<name>A0A444VI76_9FLAO</name>
<organism evidence="3 4">
    <name type="scientific">Flagellimonas olearia</name>
    <dbReference type="NCBI Taxonomy" id="552546"/>
    <lineage>
        <taxon>Bacteria</taxon>
        <taxon>Pseudomonadati</taxon>
        <taxon>Bacteroidota</taxon>
        <taxon>Flavobacteriia</taxon>
        <taxon>Flavobacteriales</taxon>
        <taxon>Flavobacteriaceae</taxon>
        <taxon>Flagellimonas</taxon>
    </lineage>
</organism>
<evidence type="ECO:0000259" key="2">
    <source>
        <dbReference type="PROSITE" id="PS50234"/>
    </source>
</evidence>
<feature type="coiled-coil region" evidence="1">
    <location>
        <begin position="329"/>
        <end position="367"/>
    </location>
</feature>
<protein>
    <submittedName>
        <fullName evidence="3">von Willebrand factor type A</fullName>
    </submittedName>
</protein>
<dbReference type="Gene3D" id="3.40.50.410">
    <property type="entry name" value="von Willebrand factor, type A domain"/>
    <property type="match status" value="1"/>
</dbReference>
<keyword evidence="1" id="KW-0175">Coiled coil</keyword>
<keyword evidence="4" id="KW-1185">Reference proteome</keyword>
<dbReference type="EMBL" id="JJMP01000009">
    <property type="protein sequence ID" value="RYC50468.1"/>
    <property type="molecule type" value="Genomic_DNA"/>
</dbReference>
<dbReference type="InterPro" id="IPR002035">
    <property type="entry name" value="VWF_A"/>
</dbReference>
<dbReference type="PROSITE" id="PS50234">
    <property type="entry name" value="VWFA"/>
    <property type="match status" value="1"/>
</dbReference>
<feature type="domain" description="VWFA" evidence="2">
    <location>
        <begin position="50"/>
        <end position="238"/>
    </location>
</feature>
<dbReference type="RefSeq" id="WP_129655398.1">
    <property type="nucleotide sequence ID" value="NZ_ML142913.1"/>
</dbReference>
<dbReference type="Pfam" id="PF00092">
    <property type="entry name" value="VWA"/>
    <property type="match status" value="1"/>
</dbReference>
<reference evidence="3 4" key="1">
    <citation type="submission" date="2014-04" db="EMBL/GenBank/DDBJ databases">
        <title>Whole genome of Muricauda olearia.</title>
        <authorList>
            <person name="Zhang X.-H."/>
            <person name="Tang K."/>
        </authorList>
    </citation>
    <scope>NUCLEOTIDE SEQUENCE [LARGE SCALE GENOMIC DNA]</scope>
    <source>
        <strain evidence="3 4">Th120</strain>
    </source>
</reference>
<evidence type="ECO:0000313" key="4">
    <source>
        <dbReference type="Proteomes" id="UP000290261"/>
    </source>
</evidence>
<gene>
    <name evidence="3" type="ORF">DN53_17700</name>
</gene>
<evidence type="ECO:0000313" key="3">
    <source>
        <dbReference type="EMBL" id="RYC50468.1"/>
    </source>
</evidence>
<comment type="caution">
    <text evidence="3">The sequence shown here is derived from an EMBL/GenBank/DDBJ whole genome shotgun (WGS) entry which is preliminary data.</text>
</comment>
<dbReference type="CDD" id="cd00198">
    <property type="entry name" value="vWFA"/>
    <property type="match status" value="1"/>
</dbReference>
<sequence>MKHLKHLFGITFCLLITATSYGCDLKAKEPRNTDLTTKSVTEKPSKQYVKIALLLDTSNSMDGLINQAKAQLWDIVNEFTHAKCGNDSRPLLKISLYEYGNDNLSAREGYIRQVLGFSSDLDEISEKLFSLTTNGGEEFCGQVIQTSLKQLDWGKNADDLKMIFIAGNEPFTQGKLNYRDAATNAKENDVIVNTIFCGNYEQGISTMWKSGATLTGGEYMAIDHNKQIVHINTPYDDIIIKLNSKLNNTYISYGALGRQKKAMQSMQDSNAAEMEAAVAVKRSVSKSSRLYNNSKWDLVDAVEDEEVVLSELDAEDLPEELQGKSESEINTYIKEKKEERQAVQKQIQELNAKREAYIAQNQKEETGELENALLSAIKTQAAKKNYKWD</sequence>
<dbReference type="InterPro" id="IPR036465">
    <property type="entry name" value="vWFA_dom_sf"/>
</dbReference>
<dbReference type="AlphaFoldDB" id="A0A444VI76"/>
<proteinExistence type="predicted"/>
<dbReference type="PROSITE" id="PS51257">
    <property type="entry name" value="PROKAR_LIPOPROTEIN"/>
    <property type="match status" value="1"/>
</dbReference>
<dbReference type="Proteomes" id="UP000290261">
    <property type="component" value="Unassembled WGS sequence"/>
</dbReference>